<dbReference type="HOGENOM" id="CLU_005303_1_0_1"/>
<evidence type="ECO:0000259" key="5">
    <source>
        <dbReference type="PROSITE" id="PS50172"/>
    </source>
</evidence>
<accession>A0A8J8XEY4</accession>
<gene>
    <name evidence="6" type="primary">PAXIP1_1</name>
    <name evidence="6" type="ORF">Zm00014a_005831</name>
</gene>
<dbReference type="Gene3D" id="3.40.50.10190">
    <property type="entry name" value="BRCT domain"/>
    <property type="match status" value="2"/>
</dbReference>
<dbReference type="EMBL" id="NCVQ01000009">
    <property type="protein sequence ID" value="PWZ09898.1"/>
    <property type="molecule type" value="Genomic_DNA"/>
</dbReference>
<evidence type="ECO:0000313" key="6">
    <source>
        <dbReference type="EMBL" id="PWZ09898.1"/>
    </source>
</evidence>
<dbReference type="InterPro" id="IPR051579">
    <property type="entry name" value="DDR_Transcriptional_Reg"/>
</dbReference>
<dbReference type="CDD" id="cd17744">
    <property type="entry name" value="BRCT_MDC1_rpt1"/>
    <property type="match status" value="1"/>
</dbReference>
<dbReference type="Pfam" id="PF16770">
    <property type="entry name" value="RTT107_BRCT_5"/>
    <property type="match status" value="1"/>
</dbReference>
<keyword evidence="3" id="KW-0539">Nucleus</keyword>
<comment type="caution">
    <text evidence="6">The sequence shown here is derived from an EMBL/GenBank/DDBJ whole genome shotgun (WGS) entry which is preliminary data.</text>
</comment>
<dbReference type="InterPro" id="IPR036420">
    <property type="entry name" value="BRCT_dom_sf"/>
</dbReference>
<sequence length="616" mass="67450">MSTARVQGRLDYLNSQEPGDASQATAIDIVERLLAEDETETSQKISAEPMSGTKSASIIGTKVAQCLAKRGDCSSSLQKAGIFDWVDASSDDECTAIMTSRKKQRIQANTQAKNLTSQRYGGRGSIATVGSISDCTGGKSGLNSSKKPEPVGSTDDLYDIGPYTQMAAEAMEALSNASTVNYVVRENAHPESSVLRTNMGKESKANKICFELSLQKRIGGSSSSVKKHPSKLKDKKSRKQMTRKAKGSIDSTTIEGDTNHEVSEGVKGSGASDSNVVGSNAVMCPKRKRTYMFISRSSKVQFNKAGSSTTPRSKSKEVVDVSTTKPVSVSGPDLNQLARVEKQFTSAQEDHNSSLTNRGPLGELNSKCSHFRTQVSKKPLKRGLVKSPGSRELVSLLRNEASLVLQTSRQRRNMSKVHVLLSHSMDKETIKMQTKILIYFGLQVAATISEATHFVAEKFARTRNMLQAIAMGIPIVTPSWLECCREARCFVDEKAYIMRDMKKEKELGFSMPVSLSRARKKPLLQGRRVLITPNAKPSKELLKSLVVAAHGQPLERITASTMKKKIFEGAFVLSCEQDHSVCMPLIESGLEVFDSELLLNGIVTQKLEFARYRLFP</sequence>
<dbReference type="SUPFAM" id="SSF52113">
    <property type="entry name" value="BRCT domain"/>
    <property type="match status" value="1"/>
</dbReference>
<feature type="region of interest" description="Disordered" evidence="4">
    <location>
        <begin position="303"/>
        <end position="330"/>
    </location>
</feature>
<proteinExistence type="predicted"/>
<reference evidence="6" key="1">
    <citation type="journal article" date="2018" name="Nat. Genet.">
        <title>Extensive intraspecific gene order and gene structural variations between Mo17 and other maize genomes.</title>
        <authorList>
            <person name="Sun S."/>
            <person name="Zhou Y."/>
            <person name="Chen J."/>
            <person name="Shi J."/>
            <person name="Zhao H."/>
            <person name="Zhao H."/>
            <person name="Song W."/>
            <person name="Zhang M."/>
            <person name="Cui Y."/>
            <person name="Dong X."/>
            <person name="Liu H."/>
            <person name="Ma X."/>
            <person name="Jiao Y."/>
            <person name="Wang B."/>
            <person name="Wei X."/>
            <person name="Stein J.C."/>
            <person name="Glaubitz J.C."/>
            <person name="Lu F."/>
            <person name="Yu G."/>
            <person name="Liang C."/>
            <person name="Fengler K."/>
            <person name="Li B."/>
            <person name="Rafalski A."/>
            <person name="Schnable P.S."/>
            <person name="Ware D.H."/>
            <person name="Buckler E.S."/>
            <person name="Lai J."/>
        </authorList>
    </citation>
    <scope>NUCLEOTIDE SEQUENCE [LARGE SCALE GENOMIC DNA]</scope>
    <source>
        <tissue evidence="6">Seedling</tissue>
    </source>
</reference>
<name>A0A8J8XEY4_MAIZE</name>
<dbReference type="AlphaFoldDB" id="A0A8J8XEY4"/>
<dbReference type="OrthoDB" id="342264at2759"/>
<dbReference type="OMA" id="WLECCRE"/>
<evidence type="ECO:0000256" key="1">
    <source>
        <dbReference type="ARBA" id="ARBA00004123"/>
    </source>
</evidence>
<dbReference type="GO" id="GO:0006974">
    <property type="term" value="P:DNA damage response"/>
    <property type="evidence" value="ECO:0007669"/>
    <property type="project" value="UniProtKB-KW"/>
</dbReference>
<evidence type="ECO:0000256" key="4">
    <source>
        <dbReference type="SAM" id="MobiDB-lite"/>
    </source>
</evidence>
<dbReference type="PANTHER" id="PTHR23196:SF23">
    <property type="entry name" value="OS01G0939300 PROTEIN"/>
    <property type="match status" value="1"/>
</dbReference>
<feature type="domain" description="BRCT" evidence="5">
    <location>
        <begin position="409"/>
        <end position="498"/>
    </location>
</feature>
<evidence type="ECO:0000256" key="2">
    <source>
        <dbReference type="ARBA" id="ARBA00022763"/>
    </source>
</evidence>
<feature type="compositionally biased region" description="Basic residues" evidence="4">
    <location>
        <begin position="225"/>
        <end position="246"/>
    </location>
</feature>
<organism evidence="6">
    <name type="scientific">Zea mays</name>
    <name type="common">Maize</name>
    <dbReference type="NCBI Taxonomy" id="4577"/>
    <lineage>
        <taxon>Eukaryota</taxon>
        <taxon>Viridiplantae</taxon>
        <taxon>Streptophyta</taxon>
        <taxon>Embryophyta</taxon>
        <taxon>Tracheophyta</taxon>
        <taxon>Spermatophyta</taxon>
        <taxon>Magnoliopsida</taxon>
        <taxon>Liliopsida</taxon>
        <taxon>Poales</taxon>
        <taxon>Poaceae</taxon>
        <taxon>PACMAD clade</taxon>
        <taxon>Panicoideae</taxon>
        <taxon>Andropogonodae</taxon>
        <taxon>Andropogoneae</taxon>
        <taxon>Tripsacinae</taxon>
        <taxon>Zea</taxon>
    </lineage>
</organism>
<dbReference type="Proteomes" id="UP000251960">
    <property type="component" value="Chromosome 8"/>
</dbReference>
<dbReference type="SMART" id="SM00292">
    <property type="entry name" value="BRCT"/>
    <property type="match status" value="1"/>
</dbReference>
<dbReference type="PANTHER" id="PTHR23196">
    <property type="entry name" value="PAX TRANSCRIPTION ACTIVATION DOMAIN INTERACTING PROTEIN"/>
    <property type="match status" value="1"/>
</dbReference>
<dbReference type="CDD" id="cd18432">
    <property type="entry name" value="BRCT_PAXIP1_rpt6_like"/>
    <property type="match status" value="1"/>
</dbReference>
<dbReference type="GO" id="GO:0005634">
    <property type="term" value="C:nucleus"/>
    <property type="evidence" value="ECO:0007669"/>
    <property type="project" value="UniProtKB-SubCell"/>
</dbReference>
<dbReference type="SMR" id="A0A8J8XEY4"/>
<feature type="region of interest" description="Disordered" evidence="4">
    <location>
        <begin position="1"/>
        <end position="21"/>
    </location>
</feature>
<feature type="compositionally biased region" description="Polar residues" evidence="4">
    <location>
        <begin position="303"/>
        <end position="312"/>
    </location>
</feature>
<evidence type="ECO:0000256" key="3">
    <source>
        <dbReference type="ARBA" id="ARBA00023242"/>
    </source>
</evidence>
<comment type="subcellular location">
    <subcellularLocation>
        <location evidence="1">Nucleus</location>
    </subcellularLocation>
</comment>
<dbReference type="Pfam" id="PF16589">
    <property type="entry name" value="BRCT_2"/>
    <property type="match status" value="1"/>
</dbReference>
<dbReference type="PROSITE" id="PS50172">
    <property type="entry name" value="BRCT"/>
    <property type="match status" value="1"/>
</dbReference>
<dbReference type="KEGG" id="zma:100191401"/>
<dbReference type="InterPro" id="IPR001357">
    <property type="entry name" value="BRCT_dom"/>
</dbReference>
<keyword evidence="2" id="KW-0227">DNA damage</keyword>
<feature type="region of interest" description="Disordered" evidence="4">
    <location>
        <begin position="220"/>
        <end position="278"/>
    </location>
</feature>
<protein>
    <submittedName>
        <fullName evidence="6">PAX-interacting protein 1</fullName>
    </submittedName>
</protein>